<dbReference type="GO" id="GO:0009073">
    <property type="term" value="P:aromatic amino acid family biosynthetic process"/>
    <property type="evidence" value="ECO:0007669"/>
    <property type="project" value="UniProtKB-KW"/>
</dbReference>
<dbReference type="InterPro" id="IPR013708">
    <property type="entry name" value="Shikimate_DH-bd_N"/>
</dbReference>
<dbReference type="GO" id="GO:0009423">
    <property type="term" value="P:chorismate biosynthetic process"/>
    <property type="evidence" value="ECO:0007669"/>
    <property type="project" value="TreeGrafter"/>
</dbReference>
<dbReference type="InterPro" id="IPR011342">
    <property type="entry name" value="Shikimate_DH"/>
</dbReference>
<keyword evidence="5" id="KW-0057">Aromatic amino acid biosynthesis</keyword>
<dbReference type="FunFam" id="3.40.50.720:FF:000086">
    <property type="entry name" value="Quinate/shikimate dehydrogenase"/>
    <property type="match status" value="1"/>
</dbReference>
<dbReference type="NCBIfam" id="NF001319">
    <property type="entry name" value="PRK00258.3-3"/>
    <property type="match status" value="1"/>
</dbReference>
<evidence type="ECO:0000256" key="2">
    <source>
        <dbReference type="ARBA" id="ARBA00022605"/>
    </source>
</evidence>
<dbReference type="CDD" id="cd01065">
    <property type="entry name" value="NAD_bind_Shikimate_DH"/>
    <property type="match status" value="1"/>
</dbReference>
<feature type="domain" description="Shikimate dehydrogenase substrate binding N-terminal" evidence="7">
    <location>
        <begin position="11"/>
        <end position="93"/>
    </location>
</feature>
<feature type="non-terminal residue" evidence="9">
    <location>
        <position position="1"/>
    </location>
</feature>
<dbReference type="InterPro" id="IPR046346">
    <property type="entry name" value="Aminoacid_DH-like_N_sf"/>
</dbReference>
<dbReference type="GO" id="GO:0050661">
    <property type="term" value="F:NADP binding"/>
    <property type="evidence" value="ECO:0007669"/>
    <property type="project" value="InterPro"/>
</dbReference>
<dbReference type="GO" id="GO:0008652">
    <property type="term" value="P:amino acid biosynthetic process"/>
    <property type="evidence" value="ECO:0007669"/>
    <property type="project" value="UniProtKB-KW"/>
</dbReference>
<evidence type="ECO:0000313" key="9">
    <source>
        <dbReference type="EMBL" id="KKL94583.1"/>
    </source>
</evidence>
<dbReference type="NCBIfam" id="TIGR00507">
    <property type="entry name" value="aroE"/>
    <property type="match status" value="1"/>
</dbReference>
<proteinExistence type="inferred from homology"/>
<keyword evidence="2" id="KW-0028">Amino-acid biosynthesis</keyword>
<dbReference type="Pfam" id="PF03435">
    <property type="entry name" value="Sacchrp_dh_NADP"/>
    <property type="match status" value="1"/>
</dbReference>
<keyword evidence="3" id="KW-0521">NADP</keyword>
<dbReference type="EMBL" id="LAZR01018888">
    <property type="protein sequence ID" value="KKL94583.1"/>
    <property type="molecule type" value="Genomic_DNA"/>
</dbReference>
<dbReference type="GO" id="GO:0004764">
    <property type="term" value="F:shikimate 3-dehydrogenase (NADP+) activity"/>
    <property type="evidence" value="ECO:0007669"/>
    <property type="project" value="UniProtKB-EC"/>
</dbReference>
<evidence type="ECO:0000256" key="1">
    <source>
        <dbReference type="ARBA" id="ARBA00012962"/>
    </source>
</evidence>
<dbReference type="PANTHER" id="PTHR21089:SF1">
    <property type="entry name" value="BIFUNCTIONAL 3-DEHYDROQUINATE DEHYDRATASE_SHIKIMATE DEHYDROGENASE, CHLOROPLASTIC"/>
    <property type="match status" value="1"/>
</dbReference>
<evidence type="ECO:0000259" key="7">
    <source>
        <dbReference type="Pfam" id="PF08501"/>
    </source>
</evidence>
<protein>
    <recommendedName>
        <fullName evidence="1">shikimate dehydrogenase (NADP(+))</fullName>
        <ecNumber evidence="1">1.1.1.25</ecNumber>
    </recommendedName>
</protein>
<evidence type="ECO:0000259" key="6">
    <source>
        <dbReference type="Pfam" id="PF03435"/>
    </source>
</evidence>
<dbReference type="SUPFAM" id="SSF53223">
    <property type="entry name" value="Aminoacid dehydrogenase-like, N-terminal domain"/>
    <property type="match status" value="1"/>
</dbReference>
<feature type="domain" description="Saccharopine dehydrogenase NADP binding" evidence="6">
    <location>
        <begin position="126"/>
        <end position="208"/>
    </location>
</feature>
<evidence type="ECO:0000259" key="8">
    <source>
        <dbReference type="Pfam" id="PF18317"/>
    </source>
</evidence>
<dbReference type="InterPro" id="IPR022893">
    <property type="entry name" value="Shikimate_DH_fam"/>
</dbReference>
<dbReference type="SUPFAM" id="SSF51735">
    <property type="entry name" value="NAD(P)-binding Rossmann-fold domains"/>
    <property type="match status" value="1"/>
</dbReference>
<name>A0A0F9G7A0_9ZZZZ</name>
<reference evidence="9" key="1">
    <citation type="journal article" date="2015" name="Nature">
        <title>Complex archaea that bridge the gap between prokaryotes and eukaryotes.</title>
        <authorList>
            <person name="Spang A."/>
            <person name="Saw J.H."/>
            <person name="Jorgensen S.L."/>
            <person name="Zaremba-Niedzwiedzka K."/>
            <person name="Martijn J."/>
            <person name="Lind A.E."/>
            <person name="van Eijk R."/>
            <person name="Schleper C."/>
            <person name="Guy L."/>
            <person name="Ettema T.J."/>
        </authorList>
    </citation>
    <scope>NUCLEOTIDE SEQUENCE</scope>
</reference>
<dbReference type="AlphaFoldDB" id="A0A0F9G7A0"/>
<dbReference type="Pfam" id="PF18317">
    <property type="entry name" value="SDH_C"/>
    <property type="match status" value="1"/>
</dbReference>
<dbReference type="Pfam" id="PF08501">
    <property type="entry name" value="Shikimate_dh_N"/>
    <property type="match status" value="1"/>
</dbReference>
<dbReference type="Gene3D" id="3.40.50.10860">
    <property type="entry name" value="Leucine Dehydrogenase, chain A, domain 1"/>
    <property type="match status" value="1"/>
</dbReference>
<dbReference type="PANTHER" id="PTHR21089">
    <property type="entry name" value="SHIKIMATE DEHYDROGENASE"/>
    <property type="match status" value="1"/>
</dbReference>
<gene>
    <name evidence="9" type="ORF">LCGC14_1863240</name>
</gene>
<keyword evidence="4" id="KW-0560">Oxidoreductase</keyword>
<sequence length="284" mass="31597">RITSKTNILCVIGHPIKHSMSPTMWNPALQELELDYVYVAFDVQPQNLEKAIDGMKAFGIKGMNVTIPHKEAVLKYLDEIDPLALKMGAINTIKNEDGILKARNTDADGAKKSLLDEGCNFSGKNVFILGSGGVSRSLAYLLSEEAKEIILTDLIEEKAILVADEINRNMTANVKGKISNEKNLKEGLKKADILINATPIGMHPKVNETPVSKDLLHPDLFVFDVVYNPLETRLMREAANIGCKTLGGLDMLINQGILAFEWWLDKKPNKDLMKEKIIEFLKIK</sequence>
<evidence type="ECO:0000256" key="5">
    <source>
        <dbReference type="ARBA" id="ARBA00023141"/>
    </source>
</evidence>
<dbReference type="EC" id="1.1.1.25" evidence="1"/>
<feature type="domain" description="SDH C-terminal" evidence="8">
    <location>
        <begin position="248"/>
        <end position="276"/>
    </location>
</feature>
<comment type="caution">
    <text evidence="9">The sequence shown here is derived from an EMBL/GenBank/DDBJ whole genome shotgun (WGS) entry which is preliminary data.</text>
</comment>
<evidence type="ECO:0000256" key="3">
    <source>
        <dbReference type="ARBA" id="ARBA00022857"/>
    </source>
</evidence>
<accession>A0A0F9G7A0</accession>
<evidence type="ECO:0000256" key="4">
    <source>
        <dbReference type="ARBA" id="ARBA00023002"/>
    </source>
</evidence>
<dbReference type="Gene3D" id="3.40.50.720">
    <property type="entry name" value="NAD(P)-binding Rossmann-like Domain"/>
    <property type="match status" value="1"/>
</dbReference>
<dbReference type="HAMAP" id="MF_00222">
    <property type="entry name" value="Shikimate_DH_AroE"/>
    <property type="match status" value="1"/>
</dbReference>
<dbReference type="GO" id="GO:0019632">
    <property type="term" value="P:shikimate metabolic process"/>
    <property type="evidence" value="ECO:0007669"/>
    <property type="project" value="InterPro"/>
</dbReference>
<dbReference type="InterPro" id="IPR005097">
    <property type="entry name" value="Sacchrp_dh_NADP-bd"/>
</dbReference>
<dbReference type="InterPro" id="IPR036291">
    <property type="entry name" value="NAD(P)-bd_dom_sf"/>
</dbReference>
<organism evidence="9">
    <name type="scientific">marine sediment metagenome</name>
    <dbReference type="NCBI Taxonomy" id="412755"/>
    <lineage>
        <taxon>unclassified sequences</taxon>
        <taxon>metagenomes</taxon>
        <taxon>ecological metagenomes</taxon>
    </lineage>
</organism>
<dbReference type="InterPro" id="IPR041121">
    <property type="entry name" value="SDH_C"/>
</dbReference>